<proteinExistence type="predicted"/>
<gene>
    <name evidence="1" type="primary">rpl18</name>
</gene>
<dbReference type="GO" id="GO:0005840">
    <property type="term" value="C:ribosome"/>
    <property type="evidence" value="ECO:0007669"/>
    <property type="project" value="UniProtKB-KW"/>
</dbReference>
<keyword evidence="1" id="KW-0496">Mitochondrion</keyword>
<protein>
    <submittedName>
        <fullName evidence="1">Ribosomal protein L18</fullName>
    </submittedName>
</protein>
<reference evidence="1" key="1">
    <citation type="submission" date="2019-06" db="EMBL/GenBank/DDBJ databases">
        <authorList>
            <person name="Wideman J.G."/>
            <person name="Richards T.A."/>
        </authorList>
    </citation>
    <scope>NUCLEOTIDE SEQUENCE</scope>
</reference>
<organism evidence="1">
    <name type="scientific">Telonemida sp</name>
    <dbReference type="NCBI Taxonomy" id="2652706"/>
    <lineage>
        <taxon>Eukaryota</taxon>
        <taxon>Eukaryota incertae sedis</taxon>
        <taxon>Telonemia</taxon>
        <taxon>Telonemida</taxon>
    </lineage>
</organism>
<name>A0A5P8DK00_9EUKA</name>
<keyword evidence="1" id="KW-0689">Ribosomal protein</keyword>
<dbReference type="EMBL" id="MN082145">
    <property type="protein sequence ID" value="QFP99098.1"/>
    <property type="molecule type" value="Genomic_DNA"/>
</dbReference>
<accession>A0A5P8DK00</accession>
<sequence length="119" mass="14175">MKYLFKLKSTLRVSNQYYYGQILKDNRVVLTLRSDMPQQKVFLLNNTLLLRRSSLCLKKICESYNNGDISYTTFCYIYIKLGALKEKDNNNFLKNLTEFSWESGLFNENKNLFFKRLPT</sequence>
<keyword evidence="1" id="KW-0687">Ribonucleoprotein</keyword>
<dbReference type="AlphaFoldDB" id="A0A5P8DK00"/>
<evidence type="ECO:0000313" key="1">
    <source>
        <dbReference type="EMBL" id="QFP99098.1"/>
    </source>
</evidence>
<geneLocation type="mitochondrion" evidence="1"/>